<accession>A0AAV6SK44</accession>
<dbReference type="AlphaFoldDB" id="A0AAV6SK44"/>
<keyword evidence="2" id="KW-0472">Membrane</keyword>
<feature type="compositionally biased region" description="Acidic residues" evidence="1">
    <location>
        <begin position="214"/>
        <end position="229"/>
    </location>
</feature>
<name>A0AAV6SK44_SOLSE</name>
<proteinExistence type="predicted"/>
<reference evidence="3 4" key="1">
    <citation type="journal article" date="2021" name="Sci. Rep.">
        <title>Chromosome anchoring in Senegalese sole (Solea senegalensis) reveals sex-associated markers and genome rearrangements in flatfish.</title>
        <authorList>
            <person name="Guerrero-Cozar I."/>
            <person name="Gomez-Garrido J."/>
            <person name="Berbel C."/>
            <person name="Martinez-Blanch J.F."/>
            <person name="Alioto T."/>
            <person name="Claros M.G."/>
            <person name="Gagnaire P.A."/>
            <person name="Manchado M."/>
        </authorList>
    </citation>
    <scope>NUCLEOTIDE SEQUENCE [LARGE SCALE GENOMIC DNA]</scope>
    <source>
        <strain evidence="3">Sse05_10M</strain>
    </source>
</reference>
<feature type="compositionally biased region" description="Basic and acidic residues" evidence="1">
    <location>
        <begin position="230"/>
        <end position="246"/>
    </location>
</feature>
<evidence type="ECO:0000313" key="4">
    <source>
        <dbReference type="Proteomes" id="UP000693946"/>
    </source>
</evidence>
<sequence length="246" mass="27017">MTGSSLQCKLNNTFLFRYQTLFFWQLEQEHQQYHNMNGVLLLLYCVSALLYGADGRDQDETSFLPNNSTAVNPTSRPASPANFTKVPENSSMMTSETSTPVLSASSSHSTTTAPVSTHRTTTTTIPPTKESAKKGCGVVYLVSGVLILVCTVLLLSTLLLLWKVCQLRQRLKSLSSNGDLISNSEYWMGTARKNKSKPEVEAKQTAVLMSDFSETQEDAGNDNNEDEDGKGEAKENKDGQVGEEKT</sequence>
<feature type="region of interest" description="Disordered" evidence="1">
    <location>
        <begin position="191"/>
        <end position="246"/>
    </location>
</feature>
<dbReference type="EMBL" id="JAGKHQ010000005">
    <property type="protein sequence ID" value="KAG7517097.1"/>
    <property type="molecule type" value="Genomic_DNA"/>
</dbReference>
<evidence type="ECO:0000256" key="2">
    <source>
        <dbReference type="SAM" id="Phobius"/>
    </source>
</evidence>
<feature type="compositionally biased region" description="Polar residues" evidence="1">
    <location>
        <begin position="61"/>
        <end position="77"/>
    </location>
</feature>
<dbReference type="InterPro" id="IPR008608">
    <property type="entry name" value="Ectropic_vir_integratn_site_2A"/>
</dbReference>
<keyword evidence="4" id="KW-1185">Reference proteome</keyword>
<dbReference type="Proteomes" id="UP000693946">
    <property type="component" value="Linkage Group LG13"/>
</dbReference>
<comment type="caution">
    <text evidence="3">The sequence shown here is derived from an EMBL/GenBank/DDBJ whole genome shotgun (WGS) entry which is preliminary data.</text>
</comment>
<evidence type="ECO:0000313" key="3">
    <source>
        <dbReference type="EMBL" id="KAG7517097.1"/>
    </source>
</evidence>
<keyword evidence="2" id="KW-0812">Transmembrane</keyword>
<protein>
    <submittedName>
        <fullName evidence="3">Serine-rich protein</fullName>
    </submittedName>
</protein>
<gene>
    <name evidence="3" type="ORF">JOB18_049180</name>
</gene>
<feature type="region of interest" description="Disordered" evidence="1">
    <location>
        <begin position="61"/>
        <end position="129"/>
    </location>
</feature>
<dbReference type="GO" id="GO:0016020">
    <property type="term" value="C:membrane"/>
    <property type="evidence" value="ECO:0007669"/>
    <property type="project" value="InterPro"/>
</dbReference>
<feature type="compositionally biased region" description="Low complexity" evidence="1">
    <location>
        <begin position="90"/>
        <end position="128"/>
    </location>
</feature>
<dbReference type="Pfam" id="PF05399">
    <property type="entry name" value="EVI2A"/>
    <property type="match status" value="1"/>
</dbReference>
<organism evidence="3 4">
    <name type="scientific">Solea senegalensis</name>
    <name type="common">Senegalese sole</name>
    <dbReference type="NCBI Taxonomy" id="28829"/>
    <lineage>
        <taxon>Eukaryota</taxon>
        <taxon>Metazoa</taxon>
        <taxon>Chordata</taxon>
        <taxon>Craniata</taxon>
        <taxon>Vertebrata</taxon>
        <taxon>Euteleostomi</taxon>
        <taxon>Actinopterygii</taxon>
        <taxon>Neopterygii</taxon>
        <taxon>Teleostei</taxon>
        <taxon>Neoteleostei</taxon>
        <taxon>Acanthomorphata</taxon>
        <taxon>Carangaria</taxon>
        <taxon>Pleuronectiformes</taxon>
        <taxon>Pleuronectoidei</taxon>
        <taxon>Soleidae</taxon>
        <taxon>Solea</taxon>
    </lineage>
</organism>
<evidence type="ECO:0000256" key="1">
    <source>
        <dbReference type="SAM" id="MobiDB-lite"/>
    </source>
</evidence>
<keyword evidence="2" id="KW-1133">Transmembrane helix</keyword>
<feature type="transmembrane region" description="Helical" evidence="2">
    <location>
        <begin position="138"/>
        <end position="162"/>
    </location>
</feature>